<reference evidence="1 2" key="1">
    <citation type="submission" date="2015-10" db="EMBL/GenBank/DDBJ databases">
        <title>Genome analyses suggest a sexual origin of heterokaryosis in a supposedly ancient asexual fungus.</title>
        <authorList>
            <person name="Ropars J."/>
            <person name="Sedzielewska K."/>
            <person name="Noel J."/>
            <person name="Charron P."/>
            <person name="Farinelli L."/>
            <person name="Marton T."/>
            <person name="Kruger M."/>
            <person name="Pelin A."/>
            <person name="Brachmann A."/>
            <person name="Corradi N."/>
        </authorList>
    </citation>
    <scope>NUCLEOTIDE SEQUENCE [LARGE SCALE GENOMIC DNA]</scope>
    <source>
        <strain evidence="1 2">A4</strain>
    </source>
</reference>
<name>A0A2I1HCS4_9GLOM</name>
<gene>
    <name evidence="1" type="ORF">RhiirA4_448776</name>
</gene>
<dbReference type="EMBL" id="LLXI01002247">
    <property type="protein sequence ID" value="PKY56620.1"/>
    <property type="molecule type" value="Genomic_DNA"/>
</dbReference>
<accession>A0A2I1HCS4</accession>
<dbReference type="AlphaFoldDB" id="A0A2I1HCS4"/>
<evidence type="ECO:0000313" key="2">
    <source>
        <dbReference type="Proteomes" id="UP000234323"/>
    </source>
</evidence>
<proteinExistence type="predicted"/>
<evidence type="ECO:0000313" key="1">
    <source>
        <dbReference type="EMBL" id="PKY56620.1"/>
    </source>
</evidence>
<comment type="caution">
    <text evidence="1">The sequence shown here is derived from an EMBL/GenBank/DDBJ whole genome shotgun (WGS) entry which is preliminary data.</text>
</comment>
<organism evidence="1 2">
    <name type="scientific">Rhizophagus irregularis</name>
    <dbReference type="NCBI Taxonomy" id="588596"/>
    <lineage>
        <taxon>Eukaryota</taxon>
        <taxon>Fungi</taxon>
        <taxon>Fungi incertae sedis</taxon>
        <taxon>Mucoromycota</taxon>
        <taxon>Glomeromycotina</taxon>
        <taxon>Glomeromycetes</taxon>
        <taxon>Glomerales</taxon>
        <taxon>Glomeraceae</taxon>
        <taxon>Rhizophagus</taxon>
    </lineage>
</organism>
<dbReference type="VEuPathDB" id="FungiDB:RhiirA1_541512"/>
<sequence>MEVATIAHAKILLLYMQHFVRRFIGFKTMATVTISNNHQDMQLTDPDVFAPGEMNNPLNPTITPGQTPNSSKFVSKLGRFTSQGMISYKIIGQNGPNWDPLYLIVTWKVKLIAGENSICINVREYQSPPLENKTPEEKYYLFKELHKKENRIYPGGTAKWDNDSSFFIARGTIDNMSNATIKVSFDQQLLLEGRKEKVIMYYIWFILIRNTCIHISLKKEKEH</sequence>
<keyword evidence="2" id="KW-1185">Reference proteome</keyword>
<dbReference type="VEuPathDB" id="FungiDB:FUN_002707"/>
<dbReference type="VEuPathDB" id="FungiDB:RhiirFUN_002786"/>
<protein>
    <submittedName>
        <fullName evidence="1">Uncharacterized protein</fullName>
    </submittedName>
</protein>
<dbReference type="Proteomes" id="UP000234323">
    <property type="component" value="Unassembled WGS sequence"/>
</dbReference>